<sequence length="83" mass="9417">MDINPWGILFSYGVIFIVITVVCMLLLTLLHDQHMFRFKSRSGYLLWGVAAGLLVTFIFVSLTFKTRLTTRENVVVPPVSANK</sequence>
<proteinExistence type="predicted"/>
<reference evidence="3" key="1">
    <citation type="submission" date="2016-04" db="EMBL/GenBank/DDBJ databases">
        <authorList>
            <person name="Chen L."/>
            <person name="Zhuang W."/>
            <person name="Wang G."/>
        </authorList>
    </citation>
    <scope>NUCLEOTIDE SEQUENCE [LARGE SCALE GENOMIC DNA]</scope>
    <source>
        <strain evidence="3">208</strain>
    </source>
</reference>
<organism evidence="2 3">
    <name type="scientific">Niastella populi</name>
    <dbReference type="NCBI Taxonomy" id="550983"/>
    <lineage>
        <taxon>Bacteria</taxon>
        <taxon>Pseudomonadati</taxon>
        <taxon>Bacteroidota</taxon>
        <taxon>Chitinophagia</taxon>
        <taxon>Chitinophagales</taxon>
        <taxon>Chitinophagaceae</taxon>
        <taxon>Niastella</taxon>
    </lineage>
</organism>
<keyword evidence="1" id="KW-1133">Transmembrane helix</keyword>
<evidence type="ECO:0000313" key="2">
    <source>
        <dbReference type="EMBL" id="OQP62995.1"/>
    </source>
</evidence>
<evidence type="ECO:0000313" key="3">
    <source>
        <dbReference type="Proteomes" id="UP000192276"/>
    </source>
</evidence>
<keyword evidence="1" id="KW-0812">Transmembrane</keyword>
<accession>A0A1V9FXB8</accession>
<keyword evidence="1" id="KW-0472">Membrane</keyword>
<feature type="transmembrane region" description="Helical" evidence="1">
    <location>
        <begin position="6"/>
        <end position="30"/>
    </location>
</feature>
<dbReference type="EMBL" id="LWBP01000112">
    <property type="protein sequence ID" value="OQP62995.1"/>
    <property type="molecule type" value="Genomic_DNA"/>
</dbReference>
<evidence type="ECO:0000256" key="1">
    <source>
        <dbReference type="SAM" id="Phobius"/>
    </source>
</evidence>
<name>A0A1V9FXB8_9BACT</name>
<protein>
    <submittedName>
        <fullName evidence="2">Uncharacterized protein</fullName>
    </submittedName>
</protein>
<feature type="transmembrane region" description="Helical" evidence="1">
    <location>
        <begin position="42"/>
        <end position="64"/>
    </location>
</feature>
<gene>
    <name evidence="2" type="ORF">A4R26_17610</name>
</gene>
<dbReference type="RefSeq" id="WP_081163877.1">
    <property type="nucleotide sequence ID" value="NZ_LWBP01000112.1"/>
</dbReference>
<comment type="caution">
    <text evidence="2">The sequence shown here is derived from an EMBL/GenBank/DDBJ whole genome shotgun (WGS) entry which is preliminary data.</text>
</comment>
<dbReference type="Proteomes" id="UP000192276">
    <property type="component" value="Unassembled WGS sequence"/>
</dbReference>
<keyword evidence="3" id="KW-1185">Reference proteome</keyword>
<dbReference type="AlphaFoldDB" id="A0A1V9FXB8"/>